<dbReference type="EMBL" id="FNJB01000004">
    <property type="protein sequence ID" value="SDO72451.1"/>
    <property type="molecule type" value="Genomic_DNA"/>
</dbReference>
<evidence type="ECO:0000256" key="2">
    <source>
        <dbReference type="ARBA" id="ARBA00022729"/>
    </source>
</evidence>
<accession>A0A1H0LWN4</accession>
<dbReference type="Gene3D" id="3.40.50.1820">
    <property type="entry name" value="alpha/beta hydrolase"/>
    <property type="match status" value="1"/>
</dbReference>
<dbReference type="AlphaFoldDB" id="A0A1H0LWN4"/>
<name>A0A1H0LWN4_9PSEU</name>
<gene>
    <name evidence="7" type="ORF">SAMN05192558_104311</name>
</gene>
<feature type="domain" description="AB hydrolase-1" evidence="5">
    <location>
        <begin position="96"/>
        <end position="325"/>
    </location>
</feature>
<dbReference type="InterPro" id="IPR000073">
    <property type="entry name" value="AB_hydrolase_1"/>
</dbReference>
<evidence type="ECO:0000313" key="7">
    <source>
        <dbReference type="EMBL" id="SDO72451.1"/>
    </source>
</evidence>
<dbReference type="SUPFAM" id="SSF53474">
    <property type="entry name" value="alpha/beta-Hydrolases"/>
    <property type="match status" value="1"/>
</dbReference>
<keyword evidence="8" id="KW-1185">Reference proteome</keyword>
<dbReference type="OrthoDB" id="3930934at2"/>
<dbReference type="GO" id="GO:0016787">
    <property type="term" value="F:hydrolase activity"/>
    <property type="evidence" value="ECO:0007669"/>
    <property type="project" value="UniProtKB-KW"/>
</dbReference>
<feature type="compositionally biased region" description="Basic and acidic residues" evidence="4">
    <location>
        <begin position="517"/>
        <end position="534"/>
    </location>
</feature>
<organism evidence="7 8">
    <name type="scientific">Actinokineospora alba</name>
    <dbReference type="NCBI Taxonomy" id="504798"/>
    <lineage>
        <taxon>Bacteria</taxon>
        <taxon>Bacillati</taxon>
        <taxon>Actinomycetota</taxon>
        <taxon>Actinomycetes</taxon>
        <taxon>Pseudonocardiales</taxon>
        <taxon>Pseudonocardiaceae</taxon>
        <taxon>Actinokineospora</taxon>
    </lineage>
</organism>
<evidence type="ECO:0000256" key="3">
    <source>
        <dbReference type="ARBA" id="ARBA00022801"/>
    </source>
</evidence>
<evidence type="ECO:0000259" key="6">
    <source>
        <dbReference type="Pfam" id="PF08386"/>
    </source>
</evidence>
<evidence type="ECO:0000259" key="5">
    <source>
        <dbReference type="Pfam" id="PF00561"/>
    </source>
</evidence>
<keyword evidence="2" id="KW-0732">Signal</keyword>
<comment type="similarity">
    <text evidence="1">Belongs to the peptidase S33 family.</text>
</comment>
<evidence type="ECO:0000313" key="8">
    <source>
        <dbReference type="Proteomes" id="UP000199651"/>
    </source>
</evidence>
<dbReference type="PANTHER" id="PTHR43248">
    <property type="entry name" value="2-SUCCINYL-6-HYDROXY-2,4-CYCLOHEXADIENE-1-CARBOXYLATE SYNTHASE"/>
    <property type="match status" value="1"/>
</dbReference>
<evidence type="ECO:0000256" key="4">
    <source>
        <dbReference type="SAM" id="MobiDB-lite"/>
    </source>
</evidence>
<feature type="domain" description="Peptidase S33 tripeptidyl aminopeptidase-like C-terminal" evidence="6">
    <location>
        <begin position="415"/>
        <end position="498"/>
    </location>
</feature>
<feature type="compositionally biased region" description="Basic and acidic residues" evidence="4">
    <location>
        <begin position="155"/>
        <end position="171"/>
    </location>
</feature>
<dbReference type="InterPro" id="IPR029058">
    <property type="entry name" value="AB_hydrolase_fold"/>
</dbReference>
<dbReference type="InterPro" id="IPR013595">
    <property type="entry name" value="Pept_S33_TAP-like_C"/>
</dbReference>
<dbReference type="RefSeq" id="WP_091373751.1">
    <property type="nucleotide sequence ID" value="NZ_FNDV01000005.1"/>
</dbReference>
<dbReference type="Pfam" id="PF08386">
    <property type="entry name" value="Abhydrolase_4"/>
    <property type="match status" value="1"/>
</dbReference>
<dbReference type="PANTHER" id="PTHR43248:SF29">
    <property type="entry name" value="TRIPEPTIDYL AMINOPEPTIDASE"/>
    <property type="match status" value="1"/>
</dbReference>
<dbReference type="InterPro" id="IPR051601">
    <property type="entry name" value="Serine_prot/Carboxylest_S33"/>
</dbReference>
<reference evidence="8" key="1">
    <citation type="submission" date="2016-10" db="EMBL/GenBank/DDBJ databases">
        <authorList>
            <person name="Varghese N."/>
            <person name="Submissions S."/>
        </authorList>
    </citation>
    <scope>NUCLEOTIDE SEQUENCE [LARGE SCALE GENOMIC DNA]</scope>
    <source>
        <strain evidence="8">IBRC-M 10655</strain>
    </source>
</reference>
<proteinExistence type="inferred from homology"/>
<feature type="region of interest" description="Disordered" evidence="4">
    <location>
        <begin position="140"/>
        <end position="180"/>
    </location>
</feature>
<evidence type="ECO:0000256" key="1">
    <source>
        <dbReference type="ARBA" id="ARBA00010088"/>
    </source>
</evidence>
<protein>
    <submittedName>
        <fullName evidence="7">TAP-like protein</fullName>
    </submittedName>
</protein>
<feature type="region of interest" description="Disordered" evidence="4">
    <location>
        <begin position="509"/>
        <end position="534"/>
    </location>
</feature>
<dbReference type="STRING" id="504798.SAMN05421871_105149"/>
<sequence>MLRSTAITLTVLIGLTGCTTPESAPAPSPAQQPDGLDELARQQLKWGECENADLKDGGAECATVEVPMDYRDPGGKKITIAIARKQAGDKARRRGVLLTNPGGPGAEGLSLALGLEGQAAAAVYDTIGMDPRGVGKSTQLFCDPRPESPTLPSRPTEEDLPKYTEHAKSDETACASGGGDLRKHITSMNTARDMDLIRRVLGEEKISFLGFSYGTFLGPLYGEMFADHLDRIVLDSTQDPNQSWRDQEKDDVAAHHANVQAWKQWVADRDKSFHLGATPADVQGVLDRFAATLKDKQLGALDDVTSFDSAVGTGARYRSLWAAFAWALGDLLPALDGGDVDADAAGQLAKLAHPDEGNSLRQDEKPNGTYQAILCDWSWPTNQEDYYADMRKVAAETPYGEAINSVAPNNCSFTTGRDPMIEIKNRRYQPGVVVQSEGDTQTAYRGGAAAADKLDMPLITVQNSGVHGHYGARKNACVDDAVNAYLIDGKLPERRTTCAAVADKLADIAPDSAGGEPAKKGDSPALEELLKNVK</sequence>
<dbReference type="PROSITE" id="PS51257">
    <property type="entry name" value="PROKAR_LIPOPROTEIN"/>
    <property type="match status" value="1"/>
</dbReference>
<dbReference type="Pfam" id="PF00561">
    <property type="entry name" value="Abhydrolase_1"/>
    <property type="match status" value="1"/>
</dbReference>
<keyword evidence="3" id="KW-0378">Hydrolase</keyword>
<dbReference type="Proteomes" id="UP000199651">
    <property type="component" value="Unassembled WGS sequence"/>
</dbReference>